<comment type="caution">
    <text evidence="1">The sequence shown here is derived from an EMBL/GenBank/DDBJ whole genome shotgun (WGS) entry which is preliminary data.</text>
</comment>
<name>A0A1X0ZNF2_PSEPU</name>
<gene>
    <name evidence="1" type="ORF">B7H17_23725</name>
</gene>
<accession>A0A1X0ZNF2</accession>
<protein>
    <submittedName>
        <fullName evidence="1">Uncharacterized protein</fullName>
    </submittedName>
</protein>
<dbReference type="AlphaFoldDB" id="A0A1X0ZNF2"/>
<evidence type="ECO:0000313" key="1">
    <source>
        <dbReference type="EMBL" id="ORL59867.1"/>
    </source>
</evidence>
<sequence>MSMTAEWMPGFTGVATETLLNVRRASSGCRISKSEFQEYLYEVGMYTSIQLSRNGNVLTVQLKWLGELHSYDLTEIEDGFYTCPVQLGVGTHLILL</sequence>
<evidence type="ECO:0000313" key="2">
    <source>
        <dbReference type="Proteomes" id="UP000193675"/>
    </source>
</evidence>
<dbReference type="Proteomes" id="UP000193675">
    <property type="component" value="Unassembled WGS sequence"/>
</dbReference>
<reference evidence="1 2" key="1">
    <citation type="submission" date="2017-04" db="EMBL/GenBank/DDBJ databases">
        <title>Presence of VIM-2 positive Pseudomonas species in chickens and their surrounding environment.</title>
        <authorList>
            <person name="Zhang R."/>
        </authorList>
    </citation>
    <scope>NUCLEOTIDE SEQUENCE [LARGE SCALE GENOMIC DNA]</scope>
    <source>
        <strain evidence="1 2">DZ-C18</strain>
    </source>
</reference>
<proteinExistence type="predicted"/>
<dbReference type="EMBL" id="NBWC01000044">
    <property type="protein sequence ID" value="ORL59867.1"/>
    <property type="molecule type" value="Genomic_DNA"/>
</dbReference>
<organism evidence="1 2">
    <name type="scientific">Pseudomonas putida</name>
    <name type="common">Arthrobacter siderocapsulatus</name>
    <dbReference type="NCBI Taxonomy" id="303"/>
    <lineage>
        <taxon>Bacteria</taxon>
        <taxon>Pseudomonadati</taxon>
        <taxon>Pseudomonadota</taxon>
        <taxon>Gammaproteobacteria</taxon>
        <taxon>Pseudomonadales</taxon>
        <taxon>Pseudomonadaceae</taxon>
        <taxon>Pseudomonas</taxon>
    </lineage>
</organism>